<dbReference type="EMBL" id="KB644415">
    <property type="protein sequence ID" value="EPS35047.1"/>
    <property type="molecule type" value="Genomic_DNA"/>
</dbReference>
<protein>
    <submittedName>
        <fullName evidence="2">Uncharacterized protein</fullName>
    </submittedName>
</protein>
<dbReference type="HOGENOM" id="CLU_1001075_0_0_1"/>
<accession>S8BIG7</accession>
<evidence type="ECO:0000313" key="3">
    <source>
        <dbReference type="Proteomes" id="UP000019376"/>
    </source>
</evidence>
<evidence type="ECO:0000313" key="2">
    <source>
        <dbReference type="EMBL" id="EPS35047.1"/>
    </source>
</evidence>
<keyword evidence="3" id="KW-1185">Reference proteome</keyword>
<gene>
    <name evidence="2" type="ORF">PDE_10012</name>
</gene>
<name>S8BIG7_PENO1</name>
<dbReference type="OrthoDB" id="4794019at2759"/>
<proteinExistence type="predicted"/>
<evidence type="ECO:0000256" key="1">
    <source>
        <dbReference type="SAM" id="SignalP"/>
    </source>
</evidence>
<feature type="chain" id="PRO_5004548518" evidence="1">
    <location>
        <begin position="20"/>
        <end position="270"/>
    </location>
</feature>
<dbReference type="Proteomes" id="UP000019376">
    <property type="component" value="Unassembled WGS sequence"/>
</dbReference>
<dbReference type="AlphaFoldDB" id="S8BIG7"/>
<organism evidence="2 3">
    <name type="scientific">Penicillium oxalicum (strain 114-2 / CGMCC 5302)</name>
    <name type="common">Penicillium decumbens</name>
    <dbReference type="NCBI Taxonomy" id="933388"/>
    <lineage>
        <taxon>Eukaryota</taxon>
        <taxon>Fungi</taxon>
        <taxon>Dikarya</taxon>
        <taxon>Ascomycota</taxon>
        <taxon>Pezizomycotina</taxon>
        <taxon>Eurotiomycetes</taxon>
        <taxon>Eurotiomycetidae</taxon>
        <taxon>Eurotiales</taxon>
        <taxon>Aspergillaceae</taxon>
        <taxon>Penicillium</taxon>
    </lineage>
</organism>
<feature type="signal peptide" evidence="1">
    <location>
        <begin position="1"/>
        <end position="19"/>
    </location>
</feature>
<sequence length="270" mass="30101">MNLRFLCTILLFLDAGVLGSVDSAPYTALTLWYMYRMDVIVSGPGKTEIVPELKGSAPDGTFYFDEFVQYTQYVSANKKKKSSAWKGNTGVGKDLNPNVESTARKLAETGFTRQFKPSLVYPSKWTGNAAPSYDSFFGALTDRVQALRAKNPAAIELQLDRLRESFRPVINIRFEDQTAGFFRDLNTWFKAQTKITWETKTVVGPDGTKLAQIDTEATLKKNTVDMATIKKDLLSFIATYQTKHPKGKSHYAAIASSQKIEGRIMGDSTC</sequence>
<reference evidence="2 3" key="1">
    <citation type="journal article" date="2013" name="PLoS ONE">
        <title>Genomic and secretomic analyses reveal unique features of the lignocellulolytic enzyme system of Penicillium decumbens.</title>
        <authorList>
            <person name="Liu G."/>
            <person name="Zhang L."/>
            <person name="Wei X."/>
            <person name="Zou G."/>
            <person name="Qin Y."/>
            <person name="Ma L."/>
            <person name="Li J."/>
            <person name="Zheng H."/>
            <person name="Wang S."/>
            <person name="Wang C."/>
            <person name="Xun L."/>
            <person name="Zhao G.-P."/>
            <person name="Zhou Z."/>
            <person name="Qu Y."/>
        </authorList>
    </citation>
    <scope>NUCLEOTIDE SEQUENCE [LARGE SCALE GENOMIC DNA]</scope>
    <source>
        <strain evidence="3">114-2 / CGMCC 5302</strain>
    </source>
</reference>
<keyword evidence="1" id="KW-0732">Signal</keyword>